<dbReference type="OrthoDB" id="2110451at2759"/>
<dbReference type="AlphaFoldDB" id="A0A1X7R699"/>
<protein>
    <submittedName>
        <fullName evidence="2">Similar to Saccharomyces cerevisiae YDR118W APC4 Subunit of the Anaphase-Promoting Complex/Cyclosome (APC/C)</fullName>
    </submittedName>
</protein>
<dbReference type="STRING" id="1789683.A0A1X7R699"/>
<accession>A0A1X7R699</accession>
<name>A0A1X7R699_9SACH</name>
<dbReference type="Pfam" id="PF12896">
    <property type="entry name" value="ANAPC4"/>
    <property type="match status" value="1"/>
</dbReference>
<evidence type="ECO:0000313" key="3">
    <source>
        <dbReference type="Proteomes" id="UP000196158"/>
    </source>
</evidence>
<organism evidence="2 3">
    <name type="scientific">Maudiozyma saulgeensis</name>
    <dbReference type="NCBI Taxonomy" id="1789683"/>
    <lineage>
        <taxon>Eukaryota</taxon>
        <taxon>Fungi</taxon>
        <taxon>Dikarya</taxon>
        <taxon>Ascomycota</taxon>
        <taxon>Saccharomycotina</taxon>
        <taxon>Saccharomycetes</taxon>
        <taxon>Saccharomycetales</taxon>
        <taxon>Saccharomycetaceae</taxon>
        <taxon>Maudiozyma</taxon>
    </lineage>
</organism>
<dbReference type="Proteomes" id="UP000196158">
    <property type="component" value="Unassembled WGS sequence"/>
</dbReference>
<gene>
    <name evidence="2" type="ORF">KASA_0L01408G</name>
</gene>
<feature type="domain" description="Anaphase-promoting complex subunit 4 long" evidence="1">
    <location>
        <begin position="238"/>
        <end position="417"/>
    </location>
</feature>
<dbReference type="InterPro" id="IPR024790">
    <property type="entry name" value="APC4_long_dom"/>
</dbReference>
<sequence length="690" mass="80500">MSEEEFYRIENPEQNLYLTRQGKSIVVKRRSDDEQISSTYIRDWSQLIGCHWDTILGQYLSITFIDGSIRLIDTNDNGKLISFMRTGLVGADGSYWSRLYEENKFKNNTPVINISKSLPILTKFSMDKETLKFEPFDLISKQWRKVNDGLVNWGNKEENKRGILDVHIMHCESNDEVAFVLNGTLTLMKLNEEAKIRQICKITSEESGIYQFWYRDGKKRDINISSILTNDNNMYLLHDIIEFQELVQYLKTSITFLHDKIIKPYTSFLEKVTKISYDDNQKLFDDLNQLIFTGEVEESLSEWLKYTIGERNIQTWRDQSSKMYENGTEILQLGVINALERVFISLERITGSLILLHTNTNSNEDEQMQFELQISKIYEKFKIMFTTTTEVICNNNKTRRMLKQFLNWLEDKVQEINETDNDNNDNDNKSNGHKTQNLDYFDEATTVSHIKEGLKQVCFWSTIKDKFLFMSDDFTIMLNEIDEIVNKEIINKFIIPKFESLLIEKGYETIFSTLEQNNNTSFELLDIEPMEIIVTPTSLKNSMGLSTNFIDIIVYKKITQDHTEQIVIGTIDGPFIPLILPEACQVQMAHLTSTQLYKHQINGINKRFNLVIKLSTSRDTIEYLQYIFEVRQHSRGKHNTNVGIGMSHHISENNASRTRYATDWFIKNFAIEQIYPALTTTETSENGNPI</sequence>
<proteinExistence type="predicted"/>
<evidence type="ECO:0000313" key="2">
    <source>
        <dbReference type="EMBL" id="SMN21114.1"/>
    </source>
</evidence>
<dbReference type="EMBL" id="FXLY01000007">
    <property type="protein sequence ID" value="SMN21114.1"/>
    <property type="molecule type" value="Genomic_DNA"/>
</dbReference>
<reference evidence="2 3" key="1">
    <citation type="submission" date="2017-04" db="EMBL/GenBank/DDBJ databases">
        <authorList>
            <person name="Afonso C.L."/>
            <person name="Miller P.J."/>
            <person name="Scott M.A."/>
            <person name="Spackman E."/>
            <person name="Goraichik I."/>
            <person name="Dimitrov K.M."/>
            <person name="Suarez D.L."/>
            <person name="Swayne D.E."/>
        </authorList>
    </citation>
    <scope>NUCLEOTIDE SEQUENCE [LARGE SCALE GENOMIC DNA]</scope>
</reference>
<evidence type="ECO:0000259" key="1">
    <source>
        <dbReference type="Pfam" id="PF12896"/>
    </source>
</evidence>
<keyword evidence="3" id="KW-1185">Reference proteome</keyword>